<dbReference type="OrthoDB" id="2960209at2759"/>
<dbReference type="Proteomes" id="UP000076842">
    <property type="component" value="Unassembled WGS sequence"/>
</dbReference>
<evidence type="ECO:0000256" key="2">
    <source>
        <dbReference type="SAM" id="Phobius"/>
    </source>
</evidence>
<evidence type="ECO:0000313" key="4">
    <source>
        <dbReference type="Proteomes" id="UP000076842"/>
    </source>
</evidence>
<reference evidence="3 4" key="1">
    <citation type="journal article" date="2016" name="Mol. Biol. Evol.">
        <title>Comparative Genomics of Early-Diverging Mushroom-Forming Fungi Provides Insights into the Origins of Lignocellulose Decay Capabilities.</title>
        <authorList>
            <person name="Nagy L.G."/>
            <person name="Riley R."/>
            <person name="Tritt A."/>
            <person name="Adam C."/>
            <person name="Daum C."/>
            <person name="Floudas D."/>
            <person name="Sun H."/>
            <person name="Yadav J.S."/>
            <person name="Pangilinan J."/>
            <person name="Larsson K.H."/>
            <person name="Matsuura K."/>
            <person name="Barry K."/>
            <person name="Labutti K."/>
            <person name="Kuo R."/>
            <person name="Ohm R.A."/>
            <person name="Bhattacharya S.S."/>
            <person name="Shirouzu T."/>
            <person name="Yoshinaga Y."/>
            <person name="Martin F.M."/>
            <person name="Grigoriev I.V."/>
            <person name="Hibbett D.S."/>
        </authorList>
    </citation>
    <scope>NUCLEOTIDE SEQUENCE [LARGE SCALE GENOMIC DNA]</scope>
    <source>
        <strain evidence="3 4">HHB12733</strain>
    </source>
</reference>
<accession>A0A165C635</accession>
<protein>
    <submittedName>
        <fullName evidence="3">Uncharacterized protein</fullName>
    </submittedName>
</protein>
<gene>
    <name evidence="3" type="ORF">CALCODRAFT_513373</name>
</gene>
<name>A0A165C635_9BASI</name>
<feature type="region of interest" description="Disordered" evidence="1">
    <location>
        <begin position="183"/>
        <end position="208"/>
    </location>
</feature>
<dbReference type="InParanoid" id="A0A165C635"/>
<feature type="region of interest" description="Disordered" evidence="1">
    <location>
        <begin position="122"/>
        <end position="157"/>
    </location>
</feature>
<keyword evidence="2" id="KW-1133">Transmembrane helix</keyword>
<organism evidence="3 4">
    <name type="scientific">Calocera cornea HHB12733</name>
    <dbReference type="NCBI Taxonomy" id="1353952"/>
    <lineage>
        <taxon>Eukaryota</taxon>
        <taxon>Fungi</taxon>
        <taxon>Dikarya</taxon>
        <taxon>Basidiomycota</taxon>
        <taxon>Agaricomycotina</taxon>
        <taxon>Dacrymycetes</taxon>
        <taxon>Dacrymycetales</taxon>
        <taxon>Dacrymycetaceae</taxon>
        <taxon>Calocera</taxon>
    </lineage>
</organism>
<feature type="transmembrane region" description="Helical" evidence="2">
    <location>
        <begin position="37"/>
        <end position="55"/>
    </location>
</feature>
<evidence type="ECO:0000313" key="3">
    <source>
        <dbReference type="EMBL" id="KZT50296.1"/>
    </source>
</evidence>
<proteinExistence type="predicted"/>
<dbReference type="AlphaFoldDB" id="A0A165C635"/>
<evidence type="ECO:0000256" key="1">
    <source>
        <dbReference type="SAM" id="MobiDB-lite"/>
    </source>
</evidence>
<dbReference type="EMBL" id="KV424193">
    <property type="protein sequence ID" value="KZT50296.1"/>
    <property type="molecule type" value="Genomic_DNA"/>
</dbReference>
<keyword evidence="2" id="KW-0812">Transmembrane</keyword>
<sequence length="208" mass="23841">MQSRFHQSWSHIYNQPAAQPLQPGFQRAMYHGFHRRGPSRLLWFLIGGGVFAWWYHHKEVKQAIMQGKVPESSQWGWHGACGNRWGRERWLENANQQQQQHQQPQQQYPAAPVAIPTEAAVVTDEKGQPVPARPQPADPWEAERQKIKQVSQQSMDAASDIAELSLDGVLSAVEGLRAKLAEFRQQRDQQRARSQSEPAKPSEPERRV</sequence>
<keyword evidence="2" id="KW-0472">Membrane</keyword>
<keyword evidence="4" id="KW-1185">Reference proteome</keyword>